<dbReference type="KEGG" id="pory:EJA05_13415"/>
<reference evidence="1 2" key="1">
    <citation type="submission" date="2018-12" db="EMBL/GenBank/DDBJ databases">
        <authorList>
            <person name="Li S."/>
            <person name="Yang R."/>
            <person name="Chen G."/>
            <person name="Zou L."/>
            <person name="Zhang C."/>
            <person name="Chen Y."/>
            <person name="Liu Z."/>
            <person name="Li Y."/>
            <person name="Yan Y."/>
            <person name="Huang M."/>
            <person name="Chen T."/>
        </authorList>
    </citation>
    <scope>NUCLEOTIDE SEQUENCE [LARGE SCALE GENOMIC DNA]</scope>
    <source>
        <strain evidence="1 2">1257</strain>
    </source>
</reference>
<sequence>MELHFSVTPAHTETRLAAKLALETRKHDALIARVETWQNRQRAWLRRLFPFLARLLAPREPRKPLQRLNHRLIAFQLRQALKASEGDYCLAFDDQGLSLSRAKGAKAKLAWGQVTHLRETPDFYAVSCARLERKGKALYIARHSELMPQALYQQGLQAFLSQCPVPPTSR</sequence>
<dbReference type="EMBL" id="CP034338">
    <property type="protein sequence ID" value="AZL68668.1"/>
    <property type="molecule type" value="Genomic_DNA"/>
</dbReference>
<gene>
    <name evidence="1" type="ORF">EJA05_13415</name>
</gene>
<evidence type="ECO:0000313" key="1">
    <source>
        <dbReference type="EMBL" id="AZL68668.1"/>
    </source>
</evidence>
<dbReference type="OrthoDB" id="6843824at2"/>
<accession>A0A3S8UK33</accession>
<evidence type="ECO:0000313" key="2">
    <source>
        <dbReference type="Proteomes" id="UP000268230"/>
    </source>
</evidence>
<name>A0A3S8UK33_9PSED</name>
<proteinExistence type="predicted"/>
<dbReference type="AlphaFoldDB" id="A0A3S8UK33"/>
<dbReference type="Proteomes" id="UP000268230">
    <property type="component" value="Chromosome"/>
</dbReference>
<organism evidence="1 2">
    <name type="scientific">Pseudomonas entomophila</name>
    <dbReference type="NCBI Taxonomy" id="312306"/>
    <lineage>
        <taxon>Bacteria</taxon>
        <taxon>Pseudomonadati</taxon>
        <taxon>Pseudomonadota</taxon>
        <taxon>Gammaproteobacteria</taxon>
        <taxon>Pseudomonadales</taxon>
        <taxon>Pseudomonadaceae</taxon>
        <taxon>Pseudomonas</taxon>
    </lineage>
</organism>
<protein>
    <submittedName>
        <fullName evidence="1">Uncharacterized protein</fullName>
    </submittedName>
</protein>